<evidence type="ECO:0000313" key="7">
    <source>
        <dbReference type="Proteomes" id="UP000326936"/>
    </source>
</evidence>
<dbReference type="Pfam" id="PF03466">
    <property type="entry name" value="LysR_substrate"/>
    <property type="match status" value="1"/>
</dbReference>
<dbReference type="InterPro" id="IPR005119">
    <property type="entry name" value="LysR_subst-bd"/>
</dbReference>
<dbReference type="GO" id="GO:0003677">
    <property type="term" value="F:DNA binding"/>
    <property type="evidence" value="ECO:0007669"/>
    <property type="project" value="UniProtKB-KW"/>
</dbReference>
<evidence type="ECO:0000256" key="3">
    <source>
        <dbReference type="ARBA" id="ARBA00023125"/>
    </source>
</evidence>
<dbReference type="KEGG" id="vaq:FIV01_19480"/>
<keyword evidence="6" id="KW-0614">Plasmid</keyword>
<evidence type="ECO:0000259" key="5">
    <source>
        <dbReference type="PROSITE" id="PS50931"/>
    </source>
</evidence>
<feature type="domain" description="HTH lysR-type" evidence="5">
    <location>
        <begin position="14"/>
        <end position="71"/>
    </location>
</feature>
<evidence type="ECO:0000256" key="4">
    <source>
        <dbReference type="ARBA" id="ARBA00023163"/>
    </source>
</evidence>
<evidence type="ECO:0000256" key="1">
    <source>
        <dbReference type="ARBA" id="ARBA00009437"/>
    </source>
</evidence>
<dbReference type="AlphaFoldDB" id="A0A5P9CQV1"/>
<comment type="similarity">
    <text evidence="1">Belongs to the LysR transcriptional regulatory family.</text>
</comment>
<dbReference type="CDD" id="cd08465">
    <property type="entry name" value="PBP2_ToxR"/>
    <property type="match status" value="1"/>
</dbReference>
<name>A0A5P9CQV1_9VIBR</name>
<dbReference type="PANTHER" id="PTHR30118:SF15">
    <property type="entry name" value="TRANSCRIPTIONAL REGULATORY PROTEIN"/>
    <property type="match status" value="1"/>
</dbReference>
<dbReference type="PROSITE" id="PS50931">
    <property type="entry name" value="HTH_LYSR"/>
    <property type="match status" value="1"/>
</dbReference>
<dbReference type="Gene3D" id="3.40.190.10">
    <property type="entry name" value="Periplasmic binding protein-like II"/>
    <property type="match status" value="2"/>
</dbReference>
<keyword evidence="2" id="KW-0805">Transcription regulation</keyword>
<dbReference type="GO" id="GO:0003700">
    <property type="term" value="F:DNA-binding transcription factor activity"/>
    <property type="evidence" value="ECO:0007669"/>
    <property type="project" value="InterPro"/>
</dbReference>
<dbReference type="InterPro" id="IPR050389">
    <property type="entry name" value="LysR-type_TF"/>
</dbReference>
<dbReference type="PANTHER" id="PTHR30118">
    <property type="entry name" value="HTH-TYPE TRANSCRIPTIONAL REGULATOR LEUO-RELATED"/>
    <property type="match status" value="1"/>
</dbReference>
<organism evidence="6 7">
    <name type="scientific">Vibrio aquimaris</name>
    <dbReference type="NCBI Taxonomy" id="2587862"/>
    <lineage>
        <taxon>Bacteria</taxon>
        <taxon>Pseudomonadati</taxon>
        <taxon>Pseudomonadota</taxon>
        <taxon>Gammaproteobacteria</taxon>
        <taxon>Vibrionales</taxon>
        <taxon>Vibrionaceae</taxon>
        <taxon>Vibrio</taxon>
    </lineage>
</organism>
<dbReference type="RefSeq" id="WP_343040076.1">
    <property type="nucleotide sequence ID" value="NZ_CBCSDK010000016.1"/>
</dbReference>
<dbReference type="InterPro" id="IPR036390">
    <property type="entry name" value="WH_DNA-bd_sf"/>
</dbReference>
<gene>
    <name evidence="6" type="primary">syrM2</name>
    <name evidence="6" type="ORF">FIV01_19480</name>
</gene>
<accession>A0A5P9CQV1</accession>
<sequence length="316" mass="35612">MPFTSPNMNYLRRVDLNHLVTLQALLSEKHISRAAIRLSKSQPAVSHSLAYLRKTFDDPLLIRRAGKLELTSKAEELLQPLEEALAQLTTLFEPPEFSPMLANRTFRIAMSDYGVRVLLPNLLSQIRAIAPNIKFIIKQGSREAMIASVVDGECDIAFGVFPDIDKELQKETLFEDEFVCVADKSTLPDCGYLSLSAWLSRFHLLIALKEGVDNEIDNSLNKIGHKRNISVILPHSSIAGELVRGTDLILTAAKRTLGTLEKQSELTLFRPPFHIDSFNFDAIWHKRKATDPSHIWLRKMIYHSLTVKVTPNSVCV</sequence>
<protein>
    <submittedName>
        <fullName evidence="6">HTH-type transcriptional regulator SyrM 1</fullName>
    </submittedName>
</protein>
<dbReference type="Proteomes" id="UP000326936">
    <property type="component" value="Plasmid pTHAF100_a"/>
</dbReference>
<dbReference type="SUPFAM" id="SSF53850">
    <property type="entry name" value="Periplasmic binding protein-like II"/>
    <property type="match status" value="1"/>
</dbReference>
<dbReference type="EMBL" id="CP045351">
    <property type="protein sequence ID" value="QFT28584.1"/>
    <property type="molecule type" value="Genomic_DNA"/>
</dbReference>
<dbReference type="InterPro" id="IPR000847">
    <property type="entry name" value="LysR_HTH_N"/>
</dbReference>
<dbReference type="SUPFAM" id="SSF46785">
    <property type="entry name" value="Winged helix' DNA-binding domain"/>
    <property type="match status" value="1"/>
</dbReference>
<geneLocation type="plasmid" evidence="7">
    <name>pthaf100_a</name>
</geneLocation>
<evidence type="ECO:0000313" key="6">
    <source>
        <dbReference type="EMBL" id="QFT28584.1"/>
    </source>
</evidence>
<dbReference type="Pfam" id="PF00126">
    <property type="entry name" value="HTH_1"/>
    <property type="match status" value="1"/>
</dbReference>
<keyword evidence="4" id="KW-0804">Transcription</keyword>
<proteinExistence type="inferred from homology"/>
<evidence type="ECO:0000256" key="2">
    <source>
        <dbReference type="ARBA" id="ARBA00023015"/>
    </source>
</evidence>
<keyword evidence="3" id="KW-0238">DNA-binding</keyword>
<reference evidence="6 7" key="1">
    <citation type="submission" date="2019-10" db="EMBL/GenBank/DDBJ databases">
        <title>Complete genome sequence of Vibrio sp. strain THAF100, isolated from non-filtered water from the water column of tank 6 of a marine aquarium containing stony-coral fragments. Water maintained at 26 degree C.</title>
        <authorList>
            <person name="Ruckert C."/>
            <person name="Franco A."/>
            <person name="Kalinowski J."/>
            <person name="Glaeser S."/>
        </authorList>
    </citation>
    <scope>NUCLEOTIDE SEQUENCE [LARGE SCALE GENOMIC DNA]</scope>
    <source>
        <strain evidence="6 7">THAF100</strain>
        <plasmid evidence="7">pthaf100_a</plasmid>
    </source>
</reference>
<keyword evidence="7" id="KW-1185">Reference proteome</keyword>
<dbReference type="Gene3D" id="1.10.10.10">
    <property type="entry name" value="Winged helix-like DNA-binding domain superfamily/Winged helix DNA-binding domain"/>
    <property type="match status" value="1"/>
</dbReference>
<dbReference type="InterPro" id="IPR036388">
    <property type="entry name" value="WH-like_DNA-bd_sf"/>
</dbReference>